<dbReference type="Proteomes" id="UP001265746">
    <property type="component" value="Unassembled WGS sequence"/>
</dbReference>
<keyword evidence="2" id="KW-0472">Membrane</keyword>
<comment type="caution">
    <text evidence="3">The sequence shown here is derived from an EMBL/GenBank/DDBJ whole genome shotgun (WGS) entry which is preliminary data.</text>
</comment>
<proteinExistence type="predicted"/>
<organism evidence="3 4">
    <name type="scientific">Phomopsis amygdali</name>
    <name type="common">Fusicoccum amygdali</name>
    <dbReference type="NCBI Taxonomy" id="1214568"/>
    <lineage>
        <taxon>Eukaryota</taxon>
        <taxon>Fungi</taxon>
        <taxon>Dikarya</taxon>
        <taxon>Ascomycota</taxon>
        <taxon>Pezizomycotina</taxon>
        <taxon>Sordariomycetes</taxon>
        <taxon>Sordariomycetidae</taxon>
        <taxon>Diaporthales</taxon>
        <taxon>Diaporthaceae</taxon>
        <taxon>Diaporthe</taxon>
    </lineage>
</organism>
<name>A0AAD9SB75_PHOAM</name>
<feature type="transmembrane region" description="Helical" evidence="2">
    <location>
        <begin position="308"/>
        <end position="324"/>
    </location>
</feature>
<protein>
    <submittedName>
        <fullName evidence="3">Uncharacterized protein</fullName>
    </submittedName>
</protein>
<sequence length="379" mass="40509">MSADRVGGEASSILARQGATTPTNALPTRPIEGRLPVWIPKAATIGCMGLAYWLSTRNEGLRGVHALVFPFFGNDARNRLQGSYLVSNLISPVLIWTVEGHRRGGSSMATLALQSLAGAAVQISGIERIAPIYYLFSMTTGDSLSSPEGQAVPSEVAKAILPATILGYVVPTALISLVPLTATGVSLSIFNIQSAVAYAFFLAPVSVPFLTTLISSMIRYYHPKLDPGSRSNKPTSEMGRTSGKQDSNRRLSSLRTAYVVSSVIQAAQHIYTVTCNFKKTPKSQRRLTAVLSGLLTYPIVPGQKYSTLALYAGATLGFGLYTIWDLRRRGMITNTDTKKAAVGAITGQVLFGPGATYAGLWWWREGVLARVATSSGNST</sequence>
<keyword evidence="2" id="KW-1133">Transmembrane helix</keyword>
<evidence type="ECO:0000313" key="3">
    <source>
        <dbReference type="EMBL" id="KAK2604067.1"/>
    </source>
</evidence>
<keyword evidence="2" id="KW-0812">Transmembrane</keyword>
<dbReference type="EMBL" id="JAUJFL010000004">
    <property type="protein sequence ID" value="KAK2604067.1"/>
    <property type="molecule type" value="Genomic_DNA"/>
</dbReference>
<gene>
    <name evidence="3" type="ORF">N8I77_007026</name>
</gene>
<evidence type="ECO:0000256" key="1">
    <source>
        <dbReference type="SAM" id="MobiDB-lite"/>
    </source>
</evidence>
<feature type="region of interest" description="Disordered" evidence="1">
    <location>
        <begin position="1"/>
        <end position="27"/>
    </location>
</feature>
<dbReference type="AlphaFoldDB" id="A0AAD9SB75"/>
<feature type="region of interest" description="Disordered" evidence="1">
    <location>
        <begin position="228"/>
        <end position="250"/>
    </location>
</feature>
<reference evidence="3" key="1">
    <citation type="submission" date="2023-06" db="EMBL/GenBank/DDBJ databases">
        <authorList>
            <person name="Noh H."/>
        </authorList>
    </citation>
    <scope>NUCLEOTIDE SEQUENCE</scope>
    <source>
        <strain evidence="3">DUCC20226</strain>
    </source>
</reference>
<evidence type="ECO:0000313" key="4">
    <source>
        <dbReference type="Proteomes" id="UP001265746"/>
    </source>
</evidence>
<feature type="transmembrane region" description="Helical" evidence="2">
    <location>
        <begin position="165"/>
        <end position="190"/>
    </location>
</feature>
<evidence type="ECO:0000256" key="2">
    <source>
        <dbReference type="SAM" id="Phobius"/>
    </source>
</evidence>
<keyword evidence="4" id="KW-1185">Reference proteome</keyword>
<feature type="transmembrane region" description="Helical" evidence="2">
    <location>
        <begin position="196"/>
        <end position="221"/>
    </location>
</feature>
<feature type="compositionally biased region" description="Polar residues" evidence="1">
    <location>
        <begin position="229"/>
        <end position="250"/>
    </location>
</feature>
<accession>A0AAD9SB75</accession>